<sequence>MKMLGAKVIAVKSGSQTLKDSVNKAIRDWVTNVETTHYIIGSAIVPHPFSTLVCDFQSVIGLEIKDRLHDKRDNCPMRLSPV</sequence>
<name>A0ACC0WD45_9STRA</name>
<dbReference type="Proteomes" id="UP001163321">
    <property type="component" value="Chromosome 2"/>
</dbReference>
<reference evidence="1 2" key="1">
    <citation type="journal article" date="2022" name="bioRxiv">
        <title>The genome of the oomycete Peronosclerospora sorghi, a cosmopolitan pathogen of maize and sorghum, is inflated with dispersed pseudogenes.</title>
        <authorList>
            <person name="Fletcher K."/>
            <person name="Martin F."/>
            <person name="Isakeit T."/>
            <person name="Cavanaugh K."/>
            <person name="Magill C."/>
            <person name="Michelmore R."/>
        </authorList>
    </citation>
    <scope>NUCLEOTIDE SEQUENCE [LARGE SCALE GENOMIC DNA]</scope>
    <source>
        <strain evidence="1">P6</strain>
    </source>
</reference>
<accession>A0ACC0WD45</accession>
<dbReference type="EMBL" id="CM047581">
    <property type="protein sequence ID" value="KAI9916560.1"/>
    <property type="molecule type" value="Genomic_DNA"/>
</dbReference>
<organism evidence="1 2">
    <name type="scientific">Peronosclerospora sorghi</name>
    <dbReference type="NCBI Taxonomy" id="230839"/>
    <lineage>
        <taxon>Eukaryota</taxon>
        <taxon>Sar</taxon>
        <taxon>Stramenopiles</taxon>
        <taxon>Oomycota</taxon>
        <taxon>Peronosporomycetes</taxon>
        <taxon>Peronosporales</taxon>
        <taxon>Peronosporaceae</taxon>
        <taxon>Peronosclerospora</taxon>
    </lineage>
</organism>
<evidence type="ECO:0000313" key="1">
    <source>
        <dbReference type="EMBL" id="KAI9916560.1"/>
    </source>
</evidence>
<proteinExistence type="predicted"/>
<keyword evidence="2" id="KW-1185">Reference proteome</keyword>
<protein>
    <submittedName>
        <fullName evidence="1">Uncharacterized protein</fullName>
    </submittedName>
</protein>
<comment type="caution">
    <text evidence="1">The sequence shown here is derived from an EMBL/GenBank/DDBJ whole genome shotgun (WGS) entry which is preliminary data.</text>
</comment>
<evidence type="ECO:0000313" key="2">
    <source>
        <dbReference type="Proteomes" id="UP001163321"/>
    </source>
</evidence>
<gene>
    <name evidence="1" type="ORF">PsorP6_017023</name>
</gene>